<feature type="active site" description="Proton acceptor" evidence="10">
    <location>
        <position position="35"/>
    </location>
</feature>
<feature type="active site" description="Charge relay system" evidence="10">
    <location>
        <position position="82"/>
    </location>
</feature>
<evidence type="ECO:0000256" key="1">
    <source>
        <dbReference type="ARBA" id="ARBA00005061"/>
    </source>
</evidence>
<dbReference type="InterPro" id="IPR007115">
    <property type="entry name" value="6-PTP_synth/QueD"/>
</dbReference>
<evidence type="ECO:0000256" key="8">
    <source>
        <dbReference type="ARBA" id="ARBA00031449"/>
    </source>
</evidence>
<feature type="binding site" evidence="11">
    <location>
        <position position="43"/>
    </location>
    <ligand>
        <name>Zn(2+)</name>
        <dbReference type="ChEBI" id="CHEBI:29105"/>
    </ligand>
</feature>
<evidence type="ECO:0000256" key="4">
    <source>
        <dbReference type="ARBA" id="ARBA00018141"/>
    </source>
</evidence>
<dbReference type="PANTHER" id="PTHR12589">
    <property type="entry name" value="PYRUVOYL TETRAHYDROBIOPTERIN SYNTHASE"/>
    <property type="match status" value="1"/>
</dbReference>
<dbReference type="InterPro" id="IPR038418">
    <property type="entry name" value="6-PTP_synth/QueD_sf"/>
</dbReference>
<organism evidence="12 13">
    <name type="scientific">Fodinibius roseus</name>
    <dbReference type="NCBI Taxonomy" id="1194090"/>
    <lineage>
        <taxon>Bacteria</taxon>
        <taxon>Pseudomonadati</taxon>
        <taxon>Balneolota</taxon>
        <taxon>Balneolia</taxon>
        <taxon>Balneolales</taxon>
        <taxon>Balneolaceae</taxon>
        <taxon>Fodinibius</taxon>
    </lineage>
</organism>
<dbReference type="GO" id="GO:0046872">
    <property type="term" value="F:metal ion binding"/>
    <property type="evidence" value="ECO:0007669"/>
    <property type="project" value="UniProtKB-KW"/>
</dbReference>
<protein>
    <recommendedName>
        <fullName evidence="4">6-carboxy-5,6,7,8-tetrahydropterin synthase</fullName>
        <ecNumber evidence="3">4.1.2.50</ecNumber>
    </recommendedName>
    <alternativeName>
        <fullName evidence="8">Queuosine biosynthesis protein QueD</fullName>
    </alternativeName>
</protein>
<feature type="binding site" evidence="11">
    <location>
        <position position="16"/>
    </location>
    <ligand>
        <name>Zn(2+)</name>
        <dbReference type="ChEBI" id="CHEBI:29105"/>
    </ligand>
</feature>
<feature type="binding site" evidence="11">
    <location>
        <position position="41"/>
    </location>
    <ligand>
        <name>Zn(2+)</name>
        <dbReference type="ChEBI" id="CHEBI:29105"/>
    </ligand>
</feature>
<dbReference type="PIRSF" id="PIRSF006113">
    <property type="entry name" value="PTP_synth"/>
    <property type="match status" value="1"/>
</dbReference>
<accession>A0A1M5BEI5</accession>
<dbReference type="FunFam" id="3.30.479.10:FF:000003">
    <property type="entry name" value="6-pyruvoyl tetrahydrobiopterin synthase"/>
    <property type="match status" value="1"/>
</dbReference>
<dbReference type="PANTHER" id="PTHR12589:SF7">
    <property type="entry name" value="6-PYRUVOYL TETRAHYDROBIOPTERIN SYNTHASE"/>
    <property type="match status" value="1"/>
</dbReference>
<keyword evidence="13" id="KW-1185">Reference proteome</keyword>
<dbReference type="STRING" id="1194090.SAMN05443144_10893"/>
<evidence type="ECO:0000256" key="2">
    <source>
        <dbReference type="ARBA" id="ARBA00008900"/>
    </source>
</evidence>
<dbReference type="EMBL" id="FQUS01000008">
    <property type="protein sequence ID" value="SHF40747.1"/>
    <property type="molecule type" value="Genomic_DNA"/>
</dbReference>
<dbReference type="OrthoDB" id="9804698at2"/>
<dbReference type="GO" id="GO:0070497">
    <property type="term" value="F:6-carboxytetrahydropterin synthase activity"/>
    <property type="evidence" value="ECO:0007669"/>
    <property type="project" value="UniProtKB-EC"/>
</dbReference>
<dbReference type="UniPathway" id="UPA00391"/>
<proteinExistence type="inferred from homology"/>
<reference evidence="12 13" key="1">
    <citation type="submission" date="2016-11" db="EMBL/GenBank/DDBJ databases">
        <authorList>
            <person name="Jaros S."/>
            <person name="Januszkiewicz K."/>
            <person name="Wedrychowicz H."/>
        </authorList>
    </citation>
    <scope>NUCLEOTIDE SEQUENCE [LARGE SCALE GENOMIC DNA]</scope>
    <source>
        <strain evidence="12 13">DSM 21986</strain>
    </source>
</reference>
<dbReference type="AlphaFoldDB" id="A0A1M5BEI5"/>
<evidence type="ECO:0000256" key="6">
    <source>
        <dbReference type="ARBA" id="ARBA00022833"/>
    </source>
</evidence>
<dbReference type="Pfam" id="PF01242">
    <property type="entry name" value="PTPS"/>
    <property type="match status" value="1"/>
</dbReference>
<comment type="similarity">
    <text evidence="2">Belongs to the PTPS family. QueD subfamily.</text>
</comment>
<evidence type="ECO:0000256" key="10">
    <source>
        <dbReference type="PIRSR" id="PIRSR006113-1"/>
    </source>
</evidence>
<evidence type="ECO:0000256" key="5">
    <source>
        <dbReference type="ARBA" id="ARBA00022723"/>
    </source>
</evidence>
<evidence type="ECO:0000256" key="9">
    <source>
        <dbReference type="ARBA" id="ARBA00048807"/>
    </source>
</evidence>
<feature type="active site" description="Charge relay system" evidence="10">
    <location>
        <position position="131"/>
    </location>
</feature>
<evidence type="ECO:0000313" key="12">
    <source>
        <dbReference type="EMBL" id="SHF40747.1"/>
    </source>
</evidence>
<name>A0A1M5BEI5_9BACT</name>
<dbReference type="Gene3D" id="3.30.479.10">
    <property type="entry name" value="6-pyruvoyl tetrahydropterin synthase/QueD"/>
    <property type="match status" value="1"/>
</dbReference>
<evidence type="ECO:0000256" key="3">
    <source>
        <dbReference type="ARBA" id="ARBA00012982"/>
    </source>
</evidence>
<dbReference type="SUPFAM" id="SSF55620">
    <property type="entry name" value="Tetrahydrobiopterin biosynthesis enzymes-like"/>
    <property type="match status" value="1"/>
</dbReference>
<keyword evidence="5 11" id="KW-0479">Metal-binding</keyword>
<evidence type="ECO:0000313" key="13">
    <source>
        <dbReference type="Proteomes" id="UP000184041"/>
    </source>
</evidence>
<comment type="catalytic activity">
    <reaction evidence="9">
        <text>7,8-dihydroneopterin 3'-triphosphate + H2O = 6-carboxy-5,6,7,8-tetrahydropterin + triphosphate + acetaldehyde + 2 H(+)</text>
        <dbReference type="Rhea" id="RHEA:27966"/>
        <dbReference type="ChEBI" id="CHEBI:15343"/>
        <dbReference type="ChEBI" id="CHEBI:15377"/>
        <dbReference type="ChEBI" id="CHEBI:15378"/>
        <dbReference type="ChEBI" id="CHEBI:18036"/>
        <dbReference type="ChEBI" id="CHEBI:58462"/>
        <dbReference type="ChEBI" id="CHEBI:61032"/>
        <dbReference type="EC" id="4.1.2.50"/>
    </reaction>
</comment>
<evidence type="ECO:0000256" key="7">
    <source>
        <dbReference type="ARBA" id="ARBA00023239"/>
    </source>
</evidence>
<sequence>MDLVFVTRKAHFNAAHRLHNPDKSDEWNRQTFGKCNHENWHGHNYIVKVTVAGKTDRATGYVIDLSTLKSIIEERIVEECDHKNLNLDVPFLEGIMPSTENLVKAFFEQVEEPIANEAYGSGFLYSLELEETERNSAEYCPYRLGKPLPEID</sequence>
<dbReference type="RefSeq" id="WP_073062679.1">
    <property type="nucleotide sequence ID" value="NZ_FQUS01000008.1"/>
</dbReference>
<dbReference type="EC" id="4.1.2.50" evidence="3"/>
<keyword evidence="7" id="KW-0456">Lyase</keyword>
<gene>
    <name evidence="12" type="ORF">SAMN05443144_10893</name>
</gene>
<keyword evidence="6 11" id="KW-0862">Zinc</keyword>
<comment type="pathway">
    <text evidence="1">Purine metabolism; 7-cyano-7-deazaguanine biosynthesis.</text>
</comment>
<evidence type="ECO:0000256" key="11">
    <source>
        <dbReference type="PIRSR" id="PIRSR006113-2"/>
    </source>
</evidence>
<dbReference type="Proteomes" id="UP000184041">
    <property type="component" value="Unassembled WGS sequence"/>
</dbReference>
<comment type="cofactor">
    <cofactor evidence="11">
        <name>Zn(2+)</name>
        <dbReference type="ChEBI" id="CHEBI:29105"/>
    </cofactor>
    <text evidence="11">Binds 1 zinc ion per subunit.</text>
</comment>